<name>A0AAW0BLZ0_9AGAR</name>
<evidence type="ECO:0008006" key="3">
    <source>
        <dbReference type="Google" id="ProtNLM"/>
    </source>
</evidence>
<comment type="caution">
    <text evidence="1">The sequence shown here is derived from an EMBL/GenBank/DDBJ whole genome shotgun (WGS) entry which is preliminary data.</text>
</comment>
<proteinExistence type="predicted"/>
<evidence type="ECO:0000313" key="1">
    <source>
        <dbReference type="EMBL" id="KAK7027684.1"/>
    </source>
</evidence>
<gene>
    <name evidence="1" type="ORF">R3P38DRAFT_3190747</name>
</gene>
<keyword evidence="2" id="KW-1185">Reference proteome</keyword>
<protein>
    <recommendedName>
        <fullName evidence="3">F-box domain-containing protein</fullName>
    </recommendedName>
</protein>
<reference evidence="1 2" key="1">
    <citation type="journal article" date="2024" name="J Genomics">
        <title>Draft genome sequencing and assembly of Favolaschia claudopus CIRM-BRFM 2984 isolated from oak limbs.</title>
        <authorList>
            <person name="Navarro D."/>
            <person name="Drula E."/>
            <person name="Chaduli D."/>
            <person name="Cazenave R."/>
            <person name="Ahrendt S."/>
            <person name="Wang J."/>
            <person name="Lipzen A."/>
            <person name="Daum C."/>
            <person name="Barry K."/>
            <person name="Grigoriev I.V."/>
            <person name="Favel A."/>
            <person name="Rosso M.N."/>
            <person name="Martin F."/>
        </authorList>
    </citation>
    <scope>NUCLEOTIDE SEQUENCE [LARGE SCALE GENOMIC DNA]</scope>
    <source>
        <strain evidence="1 2">CIRM-BRFM 2984</strain>
    </source>
</reference>
<dbReference type="Proteomes" id="UP001362999">
    <property type="component" value="Unassembled WGS sequence"/>
</dbReference>
<sequence length="311" mass="35319">MPPFTRSKAALAKPLPPSAANTVFQTDDVYQLILGLLNIRQLAQLRRASRLANRDVHQFLRSRVHKYTLPFFSSAELRDKFFHYLDIWKSLVVGSVPLAALSMPSNPPVPDNMNVIATFDKYFRWMHAMQYVLDFTVVYEGECGEEYARVGFRYVTFRNNTSLDKLVTITFSNRPHLWELWFSAPHPYQWNAISGRSLICPNVVATSRQVSIVGWPNRSHNMYKNIWCPSPFPGIVKVYADTSNWPGACGWLCPGLIRAAQGLEGVGHWGWGGVDGDFEQEDRLLTAFGRSQFTWKIATVCINPACSPARK</sequence>
<accession>A0AAW0BLZ0</accession>
<organism evidence="1 2">
    <name type="scientific">Favolaschia claudopus</name>
    <dbReference type="NCBI Taxonomy" id="2862362"/>
    <lineage>
        <taxon>Eukaryota</taxon>
        <taxon>Fungi</taxon>
        <taxon>Dikarya</taxon>
        <taxon>Basidiomycota</taxon>
        <taxon>Agaricomycotina</taxon>
        <taxon>Agaricomycetes</taxon>
        <taxon>Agaricomycetidae</taxon>
        <taxon>Agaricales</taxon>
        <taxon>Marasmiineae</taxon>
        <taxon>Mycenaceae</taxon>
        <taxon>Favolaschia</taxon>
    </lineage>
</organism>
<dbReference type="AlphaFoldDB" id="A0AAW0BLZ0"/>
<dbReference type="EMBL" id="JAWWNJ010000029">
    <property type="protein sequence ID" value="KAK7027684.1"/>
    <property type="molecule type" value="Genomic_DNA"/>
</dbReference>
<evidence type="ECO:0000313" key="2">
    <source>
        <dbReference type="Proteomes" id="UP001362999"/>
    </source>
</evidence>